<keyword evidence="1" id="KW-1133">Transmembrane helix</keyword>
<protein>
    <submittedName>
        <fullName evidence="2">Uncharacterized protein</fullName>
    </submittedName>
</protein>
<feature type="transmembrane region" description="Helical" evidence="1">
    <location>
        <begin position="31"/>
        <end position="50"/>
    </location>
</feature>
<dbReference type="EMBL" id="JADGMS010000018">
    <property type="protein sequence ID" value="KAF9663060.1"/>
    <property type="molecule type" value="Genomic_DNA"/>
</dbReference>
<evidence type="ECO:0000313" key="2">
    <source>
        <dbReference type="EMBL" id="KAF9663060.1"/>
    </source>
</evidence>
<evidence type="ECO:0000256" key="1">
    <source>
        <dbReference type="SAM" id="Phobius"/>
    </source>
</evidence>
<dbReference type="AlphaFoldDB" id="A0A835J4D7"/>
<keyword evidence="1" id="KW-0812">Transmembrane</keyword>
<sequence>MRNMSNIEKQVCQLHNFLEEKEQHERYCKGGAAAAWMIIFIISCRFFFFIEGSDCGSLD</sequence>
<keyword evidence="3" id="KW-1185">Reference proteome</keyword>
<keyword evidence="1" id="KW-0472">Membrane</keyword>
<accession>A0A835J4D7</accession>
<proteinExistence type="predicted"/>
<reference evidence="2 3" key="1">
    <citation type="submission" date="2020-10" db="EMBL/GenBank/DDBJ databases">
        <title>Plant Genome Project.</title>
        <authorList>
            <person name="Zhang R.-G."/>
        </authorList>
    </citation>
    <scope>NUCLEOTIDE SEQUENCE [LARGE SCALE GENOMIC DNA]</scope>
    <source>
        <strain evidence="2">FAFU-HL-1</strain>
        <tissue evidence="2">Leaf</tissue>
    </source>
</reference>
<name>A0A835J4D7_9ROSI</name>
<organism evidence="2 3">
    <name type="scientific">Salix dunnii</name>
    <dbReference type="NCBI Taxonomy" id="1413687"/>
    <lineage>
        <taxon>Eukaryota</taxon>
        <taxon>Viridiplantae</taxon>
        <taxon>Streptophyta</taxon>
        <taxon>Embryophyta</taxon>
        <taxon>Tracheophyta</taxon>
        <taxon>Spermatophyta</taxon>
        <taxon>Magnoliopsida</taxon>
        <taxon>eudicotyledons</taxon>
        <taxon>Gunneridae</taxon>
        <taxon>Pentapetalae</taxon>
        <taxon>rosids</taxon>
        <taxon>fabids</taxon>
        <taxon>Malpighiales</taxon>
        <taxon>Salicaceae</taxon>
        <taxon>Saliceae</taxon>
        <taxon>Salix</taxon>
    </lineage>
</organism>
<dbReference type="Proteomes" id="UP000657918">
    <property type="component" value="Unassembled WGS sequence"/>
</dbReference>
<comment type="caution">
    <text evidence="2">The sequence shown here is derived from an EMBL/GenBank/DDBJ whole genome shotgun (WGS) entry which is preliminary data.</text>
</comment>
<gene>
    <name evidence="2" type="ORF">SADUNF_Sadunf18G0119000</name>
</gene>
<evidence type="ECO:0000313" key="3">
    <source>
        <dbReference type="Proteomes" id="UP000657918"/>
    </source>
</evidence>